<proteinExistence type="predicted"/>
<dbReference type="KEGG" id="shal:SHALO_1025"/>
<evidence type="ECO:0000313" key="2">
    <source>
        <dbReference type="Proteomes" id="UP000094609"/>
    </source>
</evidence>
<organism evidence="1 2">
    <name type="scientific">Sulfurospirillum halorespirans DSM 13726</name>
    <dbReference type="NCBI Taxonomy" id="1193502"/>
    <lineage>
        <taxon>Bacteria</taxon>
        <taxon>Pseudomonadati</taxon>
        <taxon>Campylobacterota</taxon>
        <taxon>Epsilonproteobacteria</taxon>
        <taxon>Campylobacterales</taxon>
        <taxon>Sulfurospirillaceae</taxon>
        <taxon>Sulfurospirillum</taxon>
    </lineage>
</organism>
<dbReference type="Proteomes" id="UP000094609">
    <property type="component" value="Chromosome"/>
</dbReference>
<dbReference type="AlphaFoldDB" id="A0A1D7TIF7"/>
<dbReference type="EMBL" id="CP017111">
    <property type="protein sequence ID" value="AOO64805.1"/>
    <property type="molecule type" value="Genomic_DNA"/>
</dbReference>
<dbReference type="SUPFAM" id="SSF52980">
    <property type="entry name" value="Restriction endonuclease-like"/>
    <property type="match status" value="1"/>
</dbReference>
<evidence type="ECO:0000313" key="1">
    <source>
        <dbReference type="EMBL" id="AOO64805.1"/>
    </source>
</evidence>
<sequence length="262" mass="30521">MNVYDDFFRHISPEDWEFFAIDFLVSNGFLIINYPSRGSDGGSDGIVEYNNIKYIVSCKHYLNSGKSIGTDIEQSILDRTYQHGANGFIGFYSTLVSSSLQNRLNQLKDKINILIYDRNIISNYLPKISSSILQKYGLPNQFQYILNVAKKDYKPLNCLICSKDILQDENISFSMALITKNKNDEFEYLYGCKNCIRDIPDRGWCEINQVLHLEQLNGWLYYVDELVKNANVSNQFYKNKNDFESRLQQKLFPSNWGQWLPL</sequence>
<reference evidence="2" key="1">
    <citation type="submission" date="2016-08" db="EMBL/GenBank/DDBJ databases">
        <title>Complete genome sequence of the organohalide-respiring Epsilonproteobacterium Sulfurospirillum halorespirans.</title>
        <authorList>
            <person name="Goris T."/>
            <person name="Zimmermann J."/>
            <person name="Schenz B."/>
            <person name="Lemos M."/>
            <person name="Hackermueller J."/>
            <person name="Diekert G."/>
        </authorList>
    </citation>
    <scope>NUCLEOTIDE SEQUENCE [LARGE SCALE GENOMIC DNA]</scope>
    <source>
        <strain>DSM 13726</strain>
        <strain evidence="2">PCE-M2</strain>
    </source>
</reference>
<keyword evidence="2" id="KW-1185">Reference proteome</keyword>
<name>A0A1D7TIF7_9BACT</name>
<accession>A0A1D7TIF7</accession>
<dbReference type="PATRIC" id="fig|1193502.14.peg.1037"/>
<dbReference type="InterPro" id="IPR011335">
    <property type="entry name" value="Restrct_endonuc-II-like"/>
</dbReference>
<dbReference type="RefSeq" id="WP_069477653.1">
    <property type="nucleotide sequence ID" value="NZ_CP017111.1"/>
</dbReference>
<gene>
    <name evidence="1" type="ORF">SHALO_1025</name>
</gene>
<protein>
    <submittedName>
        <fullName evidence="1">Uncharacterized protein</fullName>
    </submittedName>
</protein>